<dbReference type="Proteomes" id="UP000095651">
    <property type="component" value="Unassembled WGS sequence"/>
</dbReference>
<organism evidence="3 4">
    <name type="scientific">Hungatella hathewayi</name>
    <dbReference type="NCBI Taxonomy" id="154046"/>
    <lineage>
        <taxon>Bacteria</taxon>
        <taxon>Bacillati</taxon>
        <taxon>Bacillota</taxon>
        <taxon>Clostridia</taxon>
        <taxon>Lachnospirales</taxon>
        <taxon>Lachnospiraceae</taxon>
        <taxon>Hungatella</taxon>
    </lineage>
</organism>
<sequence>MPARAAATAAGVGSASMKKSKPEPVPVMDYRQYRRARRLVHECCNYDGGHCIALDDGEECVCVQSISYSLLCRWFRAAVLPLDRELETALFHRLDAKRCAVCGALFTPGSNRAKYCPECAGRMKRIKAAQRKRKQRAKCHALGAENPL</sequence>
<reference evidence="3 4" key="1">
    <citation type="submission" date="2015-09" db="EMBL/GenBank/DDBJ databases">
        <authorList>
            <consortium name="Pathogen Informatics"/>
        </authorList>
    </citation>
    <scope>NUCLEOTIDE SEQUENCE [LARGE SCALE GENOMIC DNA]</scope>
    <source>
        <strain evidence="3 4">2789STDY5608850</strain>
    </source>
</reference>
<evidence type="ECO:0000256" key="1">
    <source>
        <dbReference type="SAM" id="MobiDB-lite"/>
    </source>
</evidence>
<proteinExistence type="predicted"/>
<dbReference type="InterPro" id="IPR025973">
    <property type="entry name" value="Cys_rich_VLP_dom"/>
</dbReference>
<dbReference type="AlphaFoldDB" id="A0A174BXQ6"/>
<evidence type="ECO:0000313" key="3">
    <source>
        <dbReference type="EMBL" id="CUO05892.1"/>
    </source>
</evidence>
<accession>A0A174BXQ6</accession>
<gene>
    <name evidence="3" type="ORF">ERS852407_01773</name>
</gene>
<dbReference type="EMBL" id="CYZE01000003">
    <property type="protein sequence ID" value="CUO05892.1"/>
    <property type="molecule type" value="Genomic_DNA"/>
</dbReference>
<evidence type="ECO:0000313" key="4">
    <source>
        <dbReference type="Proteomes" id="UP000095651"/>
    </source>
</evidence>
<dbReference type="Pfam" id="PF14194">
    <property type="entry name" value="Cys_rich_VLP"/>
    <property type="match status" value="1"/>
</dbReference>
<feature type="compositionally biased region" description="Low complexity" evidence="1">
    <location>
        <begin position="1"/>
        <end position="16"/>
    </location>
</feature>
<protein>
    <recommendedName>
        <fullName evidence="2">Cysteine-rich VLP domain-containing protein</fullName>
    </recommendedName>
</protein>
<feature type="domain" description="Cysteine-rich VLP" evidence="2">
    <location>
        <begin position="30"/>
        <end position="83"/>
    </location>
</feature>
<name>A0A174BXQ6_9FIRM</name>
<feature type="region of interest" description="Disordered" evidence="1">
    <location>
        <begin position="1"/>
        <end position="20"/>
    </location>
</feature>
<evidence type="ECO:0000259" key="2">
    <source>
        <dbReference type="Pfam" id="PF14194"/>
    </source>
</evidence>